<keyword evidence="1" id="KW-1133">Transmembrane helix</keyword>
<evidence type="ECO:0000259" key="3">
    <source>
        <dbReference type="Pfam" id="PF13800"/>
    </source>
</evidence>
<evidence type="ECO:0000313" key="5">
    <source>
        <dbReference type="Proteomes" id="UP000284416"/>
    </source>
</evidence>
<dbReference type="RefSeq" id="WP_118922378.1">
    <property type="nucleotide sequence ID" value="NZ_QWEG01000010.1"/>
</dbReference>
<gene>
    <name evidence="4" type="ORF">D1B31_16495</name>
</gene>
<dbReference type="Pfam" id="PF13800">
    <property type="entry name" value="Sigma_reg_N"/>
    <property type="match status" value="1"/>
</dbReference>
<dbReference type="InterPro" id="IPR025672">
    <property type="entry name" value="Sigma_reg_C_dom"/>
</dbReference>
<proteinExistence type="predicted"/>
<protein>
    <recommendedName>
        <fullName evidence="6">Sigma factor regulator C-terminal domain-containing protein</fullName>
    </recommendedName>
</protein>
<comment type="caution">
    <text evidence="4">The sequence shown here is derived from an EMBL/GenBank/DDBJ whole genome shotgun (WGS) entry which is preliminary data.</text>
</comment>
<feature type="transmembrane region" description="Helical" evidence="1">
    <location>
        <begin position="24"/>
        <end position="47"/>
    </location>
</feature>
<feature type="domain" description="Sigma factor regulator C-terminal" evidence="2">
    <location>
        <begin position="159"/>
        <end position="323"/>
    </location>
</feature>
<dbReference type="InterPro" id="IPR029101">
    <property type="entry name" value="Sigma_reg_N"/>
</dbReference>
<evidence type="ECO:0008006" key="6">
    <source>
        <dbReference type="Google" id="ProtNLM"/>
    </source>
</evidence>
<reference evidence="4 5" key="1">
    <citation type="journal article" date="2017" name="Int. J. Syst. Evol. Microbiol.">
        <title>Bacillus notoginsengisoli sp. nov., a novel bacterium isolated from the rhizosphere of Panax notoginseng.</title>
        <authorList>
            <person name="Zhang M.Y."/>
            <person name="Cheng J."/>
            <person name="Cai Y."/>
            <person name="Zhang T.Y."/>
            <person name="Wu Y.Y."/>
            <person name="Manikprabhu D."/>
            <person name="Li W.J."/>
            <person name="Zhang Y.X."/>
        </authorList>
    </citation>
    <scope>NUCLEOTIDE SEQUENCE [LARGE SCALE GENOMIC DNA]</scope>
    <source>
        <strain evidence="4 5">JCM 30743</strain>
    </source>
</reference>
<organism evidence="4 5">
    <name type="scientific">Neobacillus notoginsengisoli</name>
    <dbReference type="NCBI Taxonomy" id="1578198"/>
    <lineage>
        <taxon>Bacteria</taxon>
        <taxon>Bacillati</taxon>
        <taxon>Bacillota</taxon>
        <taxon>Bacilli</taxon>
        <taxon>Bacillales</taxon>
        <taxon>Bacillaceae</taxon>
        <taxon>Neobacillus</taxon>
    </lineage>
</organism>
<evidence type="ECO:0000313" key="4">
    <source>
        <dbReference type="EMBL" id="RHW37361.1"/>
    </source>
</evidence>
<feature type="domain" description="Sigma factor regulator N-terminal" evidence="3">
    <location>
        <begin position="10"/>
        <end position="103"/>
    </location>
</feature>
<keyword evidence="1" id="KW-0812">Transmembrane</keyword>
<dbReference type="Pfam" id="PF13791">
    <property type="entry name" value="Sigma_reg_C"/>
    <property type="match status" value="1"/>
</dbReference>
<dbReference type="EMBL" id="QWEG01000010">
    <property type="protein sequence ID" value="RHW37361.1"/>
    <property type="molecule type" value="Genomic_DNA"/>
</dbReference>
<evidence type="ECO:0000259" key="2">
    <source>
        <dbReference type="Pfam" id="PF13791"/>
    </source>
</evidence>
<sequence>MTEWTKDKEKKILWKYRFTLTMRIVRVLAAIALLYVVYMMVLSFGYFKSGIGEKNKFIVSQAFNWTHPGFFAKNESHIGAEITPFFSQEISLPIIRTIGMKEMQVGAHEVTKRAFSPFSSTRTTLVNPSEEGFSFFLPEDPRSGKKLSLKVDPGVWSTLEKVHEGTVADFAFSTNRYYEPAELLEVLAPYDVNVLWMPLYTGELKELKDIGYSVAGGTYFSVDGIGMSRARETDDYRSSSEVGLHVETIKENEKIMLANMEKMLDAENASYLEQGLGLRFLEERHEYLKKNGFQVYGAVVTGPVKELLKLRELETIQSAKVGEFAYWNWGE</sequence>
<dbReference type="OrthoDB" id="2730366at2"/>
<dbReference type="Proteomes" id="UP000284416">
    <property type="component" value="Unassembled WGS sequence"/>
</dbReference>
<dbReference type="AlphaFoldDB" id="A0A417YR83"/>
<evidence type="ECO:0000256" key="1">
    <source>
        <dbReference type="SAM" id="Phobius"/>
    </source>
</evidence>
<accession>A0A417YR83</accession>
<keyword evidence="1" id="KW-0472">Membrane</keyword>
<keyword evidence="5" id="KW-1185">Reference proteome</keyword>
<name>A0A417YR83_9BACI</name>